<protein>
    <recommendedName>
        <fullName evidence="3">DUF5723 domain-containing protein</fullName>
    </recommendedName>
</protein>
<organism evidence="1 2">
    <name type="scientific">candidate division WOR-1 bacterium RIFCSPLOWO2_02_FULL_46_20</name>
    <dbReference type="NCBI Taxonomy" id="1802567"/>
    <lineage>
        <taxon>Bacteria</taxon>
        <taxon>Bacillati</taxon>
        <taxon>Saganbacteria</taxon>
    </lineage>
</organism>
<dbReference type="AlphaFoldDB" id="A0A1F4R4U1"/>
<dbReference type="NCBIfam" id="NF033709">
    <property type="entry name" value="PorV_fam"/>
    <property type="match status" value="1"/>
</dbReference>
<evidence type="ECO:0000313" key="1">
    <source>
        <dbReference type="EMBL" id="OGC03208.1"/>
    </source>
</evidence>
<dbReference type="Proteomes" id="UP000176938">
    <property type="component" value="Unassembled WGS sequence"/>
</dbReference>
<evidence type="ECO:0008006" key="3">
    <source>
        <dbReference type="Google" id="ProtNLM"/>
    </source>
</evidence>
<reference evidence="1 2" key="1">
    <citation type="journal article" date="2016" name="Nat. Commun.">
        <title>Thousands of microbial genomes shed light on interconnected biogeochemical processes in an aquifer system.</title>
        <authorList>
            <person name="Anantharaman K."/>
            <person name="Brown C.T."/>
            <person name="Hug L.A."/>
            <person name="Sharon I."/>
            <person name="Castelle C.J."/>
            <person name="Probst A.J."/>
            <person name="Thomas B.C."/>
            <person name="Singh A."/>
            <person name="Wilkins M.J."/>
            <person name="Karaoz U."/>
            <person name="Brodie E.L."/>
            <person name="Williams K.H."/>
            <person name="Hubbard S.S."/>
            <person name="Banfield J.F."/>
        </authorList>
    </citation>
    <scope>NUCLEOTIDE SEQUENCE [LARGE SCALE GENOMIC DNA]</scope>
</reference>
<sequence length="322" mass="33826">MVVLLCTTLNARTTFDPLSIGVGARALGMGKAYIAVAEDGDTIFNNPAGLGEIDSFQFTSMSGSILEDLTYTVLGGIYPTGGKSAVGIGYVSASVAGIAMRDSAGNFLANSDYSNSVFLFSFGRKLSEKFSLGANLKYFSQTGSAYNNGNGTGLNLDVGVLQSGLGWLSLGAVGQNLFSSGKISYKNGEEETFPLTLKVGAKMHILGQQFTAAVFSPTKLNIVLDADVRLQGTKPTTIHAGAEFSPSPLLALRAGVDQSPLPGGIQNNLTSGISLKLAGIGFHYAYHTYTEISANSTHYFSLSFDDRGWPIEGPPEIILGMN</sequence>
<proteinExistence type="predicted"/>
<gene>
    <name evidence="1" type="ORF">A3H38_00355</name>
</gene>
<accession>A0A1F4R4U1</accession>
<dbReference type="SUPFAM" id="SSF56935">
    <property type="entry name" value="Porins"/>
    <property type="match status" value="1"/>
</dbReference>
<name>A0A1F4R4U1_UNCSA</name>
<evidence type="ECO:0000313" key="2">
    <source>
        <dbReference type="Proteomes" id="UP000176938"/>
    </source>
</evidence>
<dbReference type="EMBL" id="METP01000059">
    <property type="protein sequence ID" value="OGC03208.1"/>
    <property type="molecule type" value="Genomic_DNA"/>
</dbReference>
<comment type="caution">
    <text evidence="1">The sequence shown here is derived from an EMBL/GenBank/DDBJ whole genome shotgun (WGS) entry which is preliminary data.</text>
</comment>
<dbReference type="Gene3D" id="2.40.160.60">
    <property type="entry name" value="Outer membrane protein transport protein (OMPP1/FadL/TodX)"/>
    <property type="match status" value="1"/>
</dbReference>